<proteinExistence type="predicted"/>
<dbReference type="AlphaFoldDB" id="A0A9Q0MY27"/>
<name>A0A9Q0MY27_9DIPT</name>
<evidence type="ECO:0000313" key="1">
    <source>
        <dbReference type="EMBL" id="KAJ6639185.1"/>
    </source>
</evidence>
<reference evidence="1" key="1">
    <citation type="submission" date="2022-07" db="EMBL/GenBank/DDBJ databases">
        <authorList>
            <person name="Trinca V."/>
            <person name="Uliana J.V.C."/>
            <person name="Torres T.T."/>
            <person name="Ward R.J."/>
            <person name="Monesi N."/>
        </authorList>
    </citation>
    <scope>NUCLEOTIDE SEQUENCE</scope>
    <source>
        <strain evidence="1">HSMRA1968</strain>
        <tissue evidence="1">Whole embryos</tissue>
    </source>
</reference>
<dbReference type="Proteomes" id="UP001151699">
    <property type="component" value="Chromosome X"/>
</dbReference>
<accession>A0A9Q0MY27</accession>
<gene>
    <name evidence="1" type="ORF">Bhyg_11925</name>
</gene>
<dbReference type="EMBL" id="WJQU01000003">
    <property type="protein sequence ID" value="KAJ6639185.1"/>
    <property type="molecule type" value="Genomic_DNA"/>
</dbReference>
<comment type="caution">
    <text evidence="1">The sequence shown here is derived from an EMBL/GenBank/DDBJ whole genome shotgun (WGS) entry which is preliminary data.</text>
</comment>
<sequence length="189" mass="21532">MWQLLSLDRTHCLEFQQLIDFVLDSVGNASMELMVSLTAAWNAIDVVGISHADRLAVDEDPMEMLFEDRLSALLLELVVKRRPIADSTATFVAPPSDCFECKFSFVSSIRTFALSRKETNEMLTEHRSHGLIHNTLVTIFIYHFDRDLILQIQKKNSKNAVHNNDLTELPDVINMTAMMKITMSIECNN</sequence>
<evidence type="ECO:0000313" key="2">
    <source>
        <dbReference type="Proteomes" id="UP001151699"/>
    </source>
</evidence>
<protein>
    <submittedName>
        <fullName evidence="1">Uncharacterized protein</fullName>
    </submittedName>
</protein>
<organism evidence="1 2">
    <name type="scientific">Pseudolycoriella hygida</name>
    <dbReference type="NCBI Taxonomy" id="35572"/>
    <lineage>
        <taxon>Eukaryota</taxon>
        <taxon>Metazoa</taxon>
        <taxon>Ecdysozoa</taxon>
        <taxon>Arthropoda</taxon>
        <taxon>Hexapoda</taxon>
        <taxon>Insecta</taxon>
        <taxon>Pterygota</taxon>
        <taxon>Neoptera</taxon>
        <taxon>Endopterygota</taxon>
        <taxon>Diptera</taxon>
        <taxon>Nematocera</taxon>
        <taxon>Sciaroidea</taxon>
        <taxon>Sciaridae</taxon>
        <taxon>Pseudolycoriella</taxon>
    </lineage>
</organism>
<keyword evidence="2" id="KW-1185">Reference proteome</keyword>